<evidence type="ECO:0008006" key="4">
    <source>
        <dbReference type="Google" id="ProtNLM"/>
    </source>
</evidence>
<dbReference type="AlphaFoldDB" id="A0A225VZN5"/>
<dbReference type="SUPFAM" id="SSF81406">
    <property type="entry name" value="Mitochondrial cytochrome c oxidase subunit IV"/>
    <property type="match status" value="1"/>
</dbReference>
<dbReference type="OrthoDB" id="186013at2759"/>
<keyword evidence="3" id="KW-1185">Reference proteome</keyword>
<evidence type="ECO:0000256" key="1">
    <source>
        <dbReference type="SAM" id="Phobius"/>
    </source>
</evidence>
<proteinExistence type="predicted"/>
<name>A0A225VZN5_9STRA</name>
<dbReference type="GO" id="GO:0006123">
    <property type="term" value="P:mitochondrial electron transport, cytochrome c to oxygen"/>
    <property type="evidence" value="ECO:0007669"/>
    <property type="project" value="InterPro"/>
</dbReference>
<gene>
    <name evidence="2" type="ORF">PHMEG_00016094</name>
</gene>
<keyword evidence="1" id="KW-1133">Transmembrane helix</keyword>
<dbReference type="EMBL" id="NBNE01002272">
    <property type="protein sequence ID" value="OWZ10961.1"/>
    <property type="molecule type" value="Genomic_DNA"/>
</dbReference>
<dbReference type="InterPro" id="IPR036639">
    <property type="entry name" value="Cyt_c_oxidase_su4_sf"/>
</dbReference>
<dbReference type="Proteomes" id="UP000198211">
    <property type="component" value="Unassembled WGS sequence"/>
</dbReference>
<sequence>MFYSLSQKLSKGSTFAITIPTVLAASYATFAFFRYTGPDLGGDVPGAPKTTSAEWQAASVEYGKAQKANPIRHFKD</sequence>
<dbReference type="GO" id="GO:0005739">
    <property type="term" value="C:mitochondrion"/>
    <property type="evidence" value="ECO:0007669"/>
    <property type="project" value="GOC"/>
</dbReference>
<dbReference type="GO" id="GO:0045277">
    <property type="term" value="C:respiratory chain complex IV"/>
    <property type="evidence" value="ECO:0007669"/>
    <property type="project" value="InterPro"/>
</dbReference>
<comment type="caution">
    <text evidence="2">The sequence shown here is derived from an EMBL/GenBank/DDBJ whole genome shotgun (WGS) entry which is preliminary data.</text>
</comment>
<keyword evidence="1" id="KW-0472">Membrane</keyword>
<protein>
    <recommendedName>
        <fullName evidence="4">Mitochondrial protein</fullName>
    </recommendedName>
</protein>
<keyword evidence="1" id="KW-0812">Transmembrane</keyword>
<accession>A0A225VZN5</accession>
<feature type="transmembrane region" description="Helical" evidence="1">
    <location>
        <begin position="12"/>
        <end position="33"/>
    </location>
</feature>
<evidence type="ECO:0000313" key="3">
    <source>
        <dbReference type="Proteomes" id="UP000198211"/>
    </source>
</evidence>
<reference evidence="3" key="1">
    <citation type="submission" date="2017-03" db="EMBL/GenBank/DDBJ databases">
        <title>Phytopthora megakarya and P. palmivora, two closely related causual agents of cacao black pod achieved similar genome size and gene model numbers by different mechanisms.</title>
        <authorList>
            <person name="Ali S."/>
            <person name="Shao J."/>
            <person name="Larry D.J."/>
            <person name="Kronmiller B."/>
            <person name="Shen D."/>
            <person name="Strem M.D."/>
            <person name="Melnick R.L."/>
            <person name="Guiltinan M.J."/>
            <person name="Tyler B.M."/>
            <person name="Meinhardt L.W."/>
            <person name="Bailey B.A."/>
        </authorList>
    </citation>
    <scope>NUCLEOTIDE SEQUENCE [LARGE SCALE GENOMIC DNA]</scope>
    <source>
        <strain evidence="3">zdho120</strain>
    </source>
</reference>
<evidence type="ECO:0000313" key="2">
    <source>
        <dbReference type="EMBL" id="OWZ10961.1"/>
    </source>
</evidence>
<organism evidence="2 3">
    <name type="scientific">Phytophthora megakarya</name>
    <dbReference type="NCBI Taxonomy" id="4795"/>
    <lineage>
        <taxon>Eukaryota</taxon>
        <taxon>Sar</taxon>
        <taxon>Stramenopiles</taxon>
        <taxon>Oomycota</taxon>
        <taxon>Peronosporomycetes</taxon>
        <taxon>Peronosporales</taxon>
        <taxon>Peronosporaceae</taxon>
        <taxon>Phytophthora</taxon>
    </lineage>
</organism>